<sequence>MELVQRKRKQQYIKAYCLMYPWYIYEADCEFAEVVIGAGIGARNKPDRFKHGRHCLKWLFEYDAHSMSGETNIWGIVNGD</sequence>
<accession>A0A8S5MB63</accession>
<reference evidence="1" key="1">
    <citation type="journal article" date="2021" name="Proc. Natl. Acad. Sci. U.S.A.">
        <title>A Catalog of Tens of Thousands of Viruses from Human Metagenomes Reveals Hidden Associations with Chronic Diseases.</title>
        <authorList>
            <person name="Tisza M.J."/>
            <person name="Buck C.B."/>
        </authorList>
    </citation>
    <scope>NUCLEOTIDE SEQUENCE</scope>
    <source>
        <strain evidence="1">CtxOS2</strain>
    </source>
</reference>
<proteinExistence type="predicted"/>
<organism evidence="1">
    <name type="scientific">Podoviridae sp. ctxOS2</name>
    <dbReference type="NCBI Taxonomy" id="2826590"/>
    <lineage>
        <taxon>Viruses</taxon>
        <taxon>Duplodnaviria</taxon>
        <taxon>Heunggongvirae</taxon>
        <taxon>Uroviricota</taxon>
        <taxon>Caudoviricetes</taxon>
    </lineage>
</organism>
<name>A0A8S5MB63_9CAUD</name>
<protein>
    <submittedName>
        <fullName evidence="1">Uncharacterized protein</fullName>
    </submittedName>
</protein>
<dbReference type="EMBL" id="BK014864">
    <property type="protein sequence ID" value="DAD79408.1"/>
    <property type="molecule type" value="Genomic_DNA"/>
</dbReference>
<evidence type="ECO:0000313" key="1">
    <source>
        <dbReference type="EMBL" id="DAD79408.1"/>
    </source>
</evidence>